<accession>A0ABN8IN89</accession>
<dbReference type="EMBL" id="OW152839">
    <property type="protein sequence ID" value="CAH2060891.1"/>
    <property type="molecule type" value="Genomic_DNA"/>
</dbReference>
<feature type="non-terminal residue" evidence="1">
    <location>
        <position position="119"/>
    </location>
</feature>
<dbReference type="Proteomes" id="UP000837857">
    <property type="component" value="Chromosome 27"/>
</dbReference>
<gene>
    <name evidence="1" type="ORF">IPOD504_LOCUS11221</name>
</gene>
<sequence>MWFLWQHITVPARRSPTSDIFHSLRQFSMFPPPPPHPAPLLNKPASIVVQTWCAGVSLRALRCESGNFEREKRPPPCHSGRVLSNGSVKVAASVHFFRNRLVSEYCAHLAASADPVAYV</sequence>
<evidence type="ECO:0000313" key="2">
    <source>
        <dbReference type="Proteomes" id="UP000837857"/>
    </source>
</evidence>
<reference evidence="1" key="1">
    <citation type="submission" date="2022-03" db="EMBL/GenBank/DDBJ databases">
        <authorList>
            <person name="Martin H S."/>
        </authorList>
    </citation>
    <scope>NUCLEOTIDE SEQUENCE</scope>
</reference>
<protein>
    <submittedName>
        <fullName evidence="1">Uncharacterized protein</fullName>
    </submittedName>
</protein>
<organism evidence="1 2">
    <name type="scientific">Iphiclides podalirius</name>
    <name type="common">scarce swallowtail</name>
    <dbReference type="NCBI Taxonomy" id="110791"/>
    <lineage>
        <taxon>Eukaryota</taxon>
        <taxon>Metazoa</taxon>
        <taxon>Ecdysozoa</taxon>
        <taxon>Arthropoda</taxon>
        <taxon>Hexapoda</taxon>
        <taxon>Insecta</taxon>
        <taxon>Pterygota</taxon>
        <taxon>Neoptera</taxon>
        <taxon>Endopterygota</taxon>
        <taxon>Lepidoptera</taxon>
        <taxon>Glossata</taxon>
        <taxon>Ditrysia</taxon>
        <taxon>Papilionoidea</taxon>
        <taxon>Papilionidae</taxon>
        <taxon>Papilioninae</taxon>
        <taxon>Iphiclides</taxon>
    </lineage>
</organism>
<proteinExistence type="predicted"/>
<keyword evidence="2" id="KW-1185">Reference proteome</keyword>
<evidence type="ECO:0000313" key="1">
    <source>
        <dbReference type="EMBL" id="CAH2060891.1"/>
    </source>
</evidence>
<name>A0ABN8IN89_9NEOP</name>